<dbReference type="EMBL" id="OC951898">
    <property type="protein sequence ID" value="CAD7664240.1"/>
    <property type="molecule type" value="Genomic_DNA"/>
</dbReference>
<dbReference type="Proteomes" id="UP000728032">
    <property type="component" value="Unassembled WGS sequence"/>
</dbReference>
<proteinExistence type="predicted"/>
<dbReference type="PANTHER" id="PTHR11079:SF149">
    <property type="entry name" value="TRNA-SPECIFIC ADENOSINE DEAMINASE 2"/>
    <property type="match status" value="1"/>
</dbReference>
<keyword evidence="4" id="KW-1185">Reference proteome</keyword>
<evidence type="ECO:0000313" key="3">
    <source>
        <dbReference type="EMBL" id="CAD7664240.1"/>
    </source>
</evidence>
<dbReference type="GO" id="GO:0046872">
    <property type="term" value="F:metal ion binding"/>
    <property type="evidence" value="ECO:0007669"/>
    <property type="project" value="UniProtKB-KW"/>
</dbReference>
<dbReference type="GO" id="GO:0005634">
    <property type="term" value="C:nucleus"/>
    <property type="evidence" value="ECO:0007669"/>
    <property type="project" value="TreeGrafter"/>
</dbReference>
<evidence type="ECO:0000259" key="2">
    <source>
        <dbReference type="PROSITE" id="PS51747"/>
    </source>
</evidence>
<name>A0A7R9R0F4_9ACAR</name>
<evidence type="ECO:0000313" key="4">
    <source>
        <dbReference type="Proteomes" id="UP000728032"/>
    </source>
</evidence>
<feature type="domain" description="CMP/dCMP-type deaminase" evidence="2">
    <location>
        <begin position="1"/>
        <end position="51"/>
    </location>
</feature>
<dbReference type="GO" id="GO:0002100">
    <property type="term" value="P:tRNA wobble adenosine to inosine editing"/>
    <property type="evidence" value="ECO:0007669"/>
    <property type="project" value="InterPro"/>
</dbReference>
<evidence type="ECO:0000256" key="1">
    <source>
        <dbReference type="ARBA" id="ARBA00022801"/>
    </source>
</evidence>
<dbReference type="SUPFAM" id="SSF53927">
    <property type="entry name" value="Cytidine deaminase-like"/>
    <property type="match status" value="1"/>
</dbReference>
<dbReference type="PANTHER" id="PTHR11079">
    <property type="entry name" value="CYTOSINE DEAMINASE FAMILY MEMBER"/>
    <property type="match status" value="1"/>
</dbReference>
<gene>
    <name evidence="3" type="ORF">ONB1V03_LOCUS20798</name>
</gene>
<dbReference type="EMBL" id="CAJPVJ010037073">
    <property type="protein sequence ID" value="CAG2181377.1"/>
    <property type="molecule type" value="Genomic_DNA"/>
</dbReference>
<dbReference type="Pfam" id="PF00383">
    <property type="entry name" value="dCMP_cyt_deam_1"/>
    <property type="match status" value="1"/>
</dbReference>
<protein>
    <recommendedName>
        <fullName evidence="2">CMP/dCMP-type deaminase domain-containing protein</fullName>
    </recommendedName>
</protein>
<sequence length="93" mass="10659">MADTTVLITLEPCLMCVRALRHLRVRQVLFGARNERFGGTDSVYNVSANELIDEPVLHCHQLLDADKAVDLLQRFYQQTNDSAPKPHRKRLKT</sequence>
<dbReference type="Gene3D" id="3.40.140.10">
    <property type="entry name" value="Cytidine Deaminase, domain 2"/>
    <property type="match status" value="1"/>
</dbReference>
<dbReference type="AlphaFoldDB" id="A0A7R9R0F4"/>
<dbReference type="GO" id="GO:0005737">
    <property type="term" value="C:cytoplasm"/>
    <property type="evidence" value="ECO:0007669"/>
    <property type="project" value="TreeGrafter"/>
</dbReference>
<keyword evidence="1" id="KW-0378">Hydrolase</keyword>
<dbReference type="PROSITE" id="PS51747">
    <property type="entry name" value="CYT_DCMP_DEAMINASES_2"/>
    <property type="match status" value="1"/>
</dbReference>
<dbReference type="InterPro" id="IPR016193">
    <property type="entry name" value="Cytidine_deaminase-like"/>
</dbReference>
<dbReference type="GO" id="GO:0052717">
    <property type="term" value="F:tRNA-specific adenosine-34 deaminase activity"/>
    <property type="evidence" value="ECO:0007669"/>
    <property type="project" value="UniProtKB-EC"/>
</dbReference>
<dbReference type="OrthoDB" id="408702at2759"/>
<dbReference type="InterPro" id="IPR002125">
    <property type="entry name" value="CMP_dCMP_dom"/>
</dbReference>
<organism evidence="3">
    <name type="scientific">Oppiella nova</name>
    <dbReference type="NCBI Taxonomy" id="334625"/>
    <lineage>
        <taxon>Eukaryota</taxon>
        <taxon>Metazoa</taxon>
        <taxon>Ecdysozoa</taxon>
        <taxon>Arthropoda</taxon>
        <taxon>Chelicerata</taxon>
        <taxon>Arachnida</taxon>
        <taxon>Acari</taxon>
        <taxon>Acariformes</taxon>
        <taxon>Sarcoptiformes</taxon>
        <taxon>Oribatida</taxon>
        <taxon>Brachypylina</taxon>
        <taxon>Oppioidea</taxon>
        <taxon>Oppiidae</taxon>
        <taxon>Oppiella</taxon>
    </lineage>
</organism>
<reference evidence="3" key="1">
    <citation type="submission" date="2020-11" db="EMBL/GenBank/DDBJ databases">
        <authorList>
            <person name="Tran Van P."/>
        </authorList>
    </citation>
    <scope>NUCLEOTIDE SEQUENCE</scope>
</reference>
<accession>A0A7R9R0F4</accession>